<protein>
    <submittedName>
        <fullName evidence="1">Uncharacterized protein</fullName>
    </submittedName>
</protein>
<keyword evidence="2" id="KW-1185">Reference proteome</keyword>
<evidence type="ECO:0000313" key="1">
    <source>
        <dbReference type="EMBL" id="MFD1328261.1"/>
    </source>
</evidence>
<organism evidence="1 2">
    <name type="scientific">Mycoplana ramosa</name>
    <name type="common">Mycoplana bullata</name>
    <dbReference type="NCBI Taxonomy" id="40837"/>
    <lineage>
        <taxon>Bacteria</taxon>
        <taxon>Pseudomonadati</taxon>
        <taxon>Pseudomonadota</taxon>
        <taxon>Alphaproteobacteria</taxon>
        <taxon>Hyphomicrobiales</taxon>
        <taxon>Rhizobiaceae</taxon>
        <taxon>Mycoplana</taxon>
    </lineage>
</organism>
<dbReference type="RefSeq" id="WP_374838420.1">
    <property type="nucleotide sequence ID" value="NZ_JBHEEW010000007.1"/>
</dbReference>
<reference evidence="2" key="1">
    <citation type="journal article" date="2019" name="Int. J. Syst. Evol. Microbiol.">
        <title>The Global Catalogue of Microorganisms (GCM) 10K type strain sequencing project: providing services to taxonomists for standard genome sequencing and annotation.</title>
        <authorList>
            <consortium name="The Broad Institute Genomics Platform"/>
            <consortium name="The Broad Institute Genome Sequencing Center for Infectious Disease"/>
            <person name="Wu L."/>
            <person name="Ma J."/>
        </authorList>
    </citation>
    <scope>NUCLEOTIDE SEQUENCE [LARGE SCALE GENOMIC DNA]</scope>
    <source>
        <strain evidence="2">CCUG 55609</strain>
    </source>
</reference>
<comment type="caution">
    <text evidence="1">The sequence shown here is derived from an EMBL/GenBank/DDBJ whole genome shotgun (WGS) entry which is preliminary data.</text>
</comment>
<proteinExistence type="predicted"/>
<accession>A0ABW3YWG2</accession>
<name>A0ABW3YWG2_MYCRA</name>
<gene>
    <name evidence="1" type="ORF">ACFQ33_10200</name>
</gene>
<dbReference type="EMBL" id="JBHTNF010000005">
    <property type="protein sequence ID" value="MFD1328261.1"/>
    <property type="molecule type" value="Genomic_DNA"/>
</dbReference>
<dbReference type="Proteomes" id="UP001597173">
    <property type="component" value="Unassembled WGS sequence"/>
</dbReference>
<sequence length="65" mass="7208">MSDTLPTFRVHFYEDEESLDIVAASSTQAEAEARKRRPGSFVKKIKILRANPELASDLKTKGGAE</sequence>
<evidence type="ECO:0000313" key="2">
    <source>
        <dbReference type="Proteomes" id="UP001597173"/>
    </source>
</evidence>